<name>A0A9R1Q3F6_TRITD</name>
<dbReference type="OMA" id="MVNYDEY"/>
<sequence length="118" mass="12334">MEITVHSSKSLKPDNGDGCRVAGDVIPLSVFDMVNYDEYIFYVYAFHPPAPPSVALEAGLARALAAYLEWAGRLGDGPVIVLCDAGARFVDATTDSELGSGAVALLAAGSKVLSLYPS</sequence>
<protein>
    <submittedName>
        <fullName evidence="1">Uncharacterized protein</fullName>
    </submittedName>
</protein>
<evidence type="ECO:0000313" key="2">
    <source>
        <dbReference type="Proteomes" id="UP000324705"/>
    </source>
</evidence>
<dbReference type="GO" id="GO:0016747">
    <property type="term" value="F:acyltransferase activity, transferring groups other than amino-acyl groups"/>
    <property type="evidence" value="ECO:0007669"/>
    <property type="project" value="UniProtKB-ARBA"/>
</dbReference>
<evidence type="ECO:0000313" key="1">
    <source>
        <dbReference type="EMBL" id="VAH54676.1"/>
    </source>
</evidence>
<proteinExistence type="predicted"/>
<dbReference type="InterPro" id="IPR023213">
    <property type="entry name" value="CAT-like_dom_sf"/>
</dbReference>
<gene>
    <name evidence="1" type="ORF">TRITD_2Bv1G259430</name>
</gene>
<dbReference type="Proteomes" id="UP000324705">
    <property type="component" value="Chromosome 2B"/>
</dbReference>
<dbReference type="AlphaFoldDB" id="A0A9R1Q3F6"/>
<accession>A0A9R1Q3F6</accession>
<keyword evidence="2" id="KW-1185">Reference proteome</keyword>
<dbReference type="Gene3D" id="3.30.559.10">
    <property type="entry name" value="Chloramphenicol acetyltransferase-like domain"/>
    <property type="match status" value="1"/>
</dbReference>
<dbReference type="Pfam" id="PF02458">
    <property type="entry name" value="Transferase"/>
    <property type="match status" value="1"/>
</dbReference>
<dbReference type="EMBL" id="LT934114">
    <property type="protein sequence ID" value="VAH54676.1"/>
    <property type="molecule type" value="Genomic_DNA"/>
</dbReference>
<dbReference type="Gramene" id="TRITD2Bv1G259430.1">
    <property type="protein sequence ID" value="TRITD2Bv1G259430.1"/>
    <property type="gene ID" value="TRITD2Bv1G259430"/>
</dbReference>
<organism evidence="1 2">
    <name type="scientific">Triticum turgidum subsp. durum</name>
    <name type="common">Durum wheat</name>
    <name type="synonym">Triticum durum</name>
    <dbReference type="NCBI Taxonomy" id="4567"/>
    <lineage>
        <taxon>Eukaryota</taxon>
        <taxon>Viridiplantae</taxon>
        <taxon>Streptophyta</taxon>
        <taxon>Embryophyta</taxon>
        <taxon>Tracheophyta</taxon>
        <taxon>Spermatophyta</taxon>
        <taxon>Magnoliopsida</taxon>
        <taxon>Liliopsida</taxon>
        <taxon>Poales</taxon>
        <taxon>Poaceae</taxon>
        <taxon>BOP clade</taxon>
        <taxon>Pooideae</taxon>
        <taxon>Triticodae</taxon>
        <taxon>Triticeae</taxon>
        <taxon>Triticinae</taxon>
        <taxon>Triticum</taxon>
    </lineage>
</organism>
<reference evidence="1 2" key="1">
    <citation type="submission" date="2017-09" db="EMBL/GenBank/DDBJ databases">
        <authorList>
            <consortium name="International Durum Wheat Genome Sequencing Consortium (IDWGSC)"/>
            <person name="Milanesi L."/>
        </authorList>
    </citation>
    <scope>NUCLEOTIDE SEQUENCE [LARGE SCALE GENOMIC DNA]</scope>
    <source>
        <strain evidence="2">cv. Svevo</strain>
    </source>
</reference>